<keyword evidence="5" id="KW-1185">Reference proteome</keyword>
<gene>
    <name evidence="3" type="ORF">GPM918_LOCUS45923</name>
    <name evidence="4" type="ORF">SRO942_LOCUS48985</name>
</gene>
<dbReference type="Proteomes" id="UP000681722">
    <property type="component" value="Unassembled WGS sequence"/>
</dbReference>
<keyword evidence="2" id="KW-0812">Transmembrane</keyword>
<proteinExistence type="predicted"/>
<feature type="region of interest" description="Disordered" evidence="1">
    <location>
        <begin position="1"/>
        <end position="26"/>
    </location>
</feature>
<keyword evidence="2" id="KW-1133">Transmembrane helix</keyword>
<name>A0A816FBH7_9BILA</name>
<dbReference type="EMBL" id="CAJNOQ010055214">
    <property type="protein sequence ID" value="CAF1659618.1"/>
    <property type="molecule type" value="Genomic_DNA"/>
</dbReference>
<comment type="caution">
    <text evidence="3">The sequence shown here is derived from an EMBL/GenBank/DDBJ whole genome shotgun (WGS) entry which is preliminary data.</text>
</comment>
<evidence type="ECO:0000313" key="4">
    <source>
        <dbReference type="EMBL" id="CAF4604504.1"/>
    </source>
</evidence>
<dbReference type="EMBL" id="CAJOBC010128667">
    <property type="protein sequence ID" value="CAF4604504.1"/>
    <property type="molecule type" value="Genomic_DNA"/>
</dbReference>
<keyword evidence="2" id="KW-0472">Membrane</keyword>
<sequence length="183" mass="20079">PYPGQSPYQGQPPYPGQGPYPPYQQPVPPRKKGLSLGCVIAIILTVFAVPVIVVAILILLAPEIEKASNNLTTIKSAEMARGVKDLKADGVTSVFKPSESALHCVVNLTAPTTTTKVKIVWNLVESAEADVGNIKEIEYITAKRENVLDLYLTAQRPWPVGKYKVDLYLNDTFDRSVEFRVEA</sequence>
<accession>A0A816FBH7</accession>
<evidence type="ECO:0000313" key="5">
    <source>
        <dbReference type="Proteomes" id="UP000663829"/>
    </source>
</evidence>
<feature type="transmembrane region" description="Helical" evidence="2">
    <location>
        <begin position="34"/>
        <end position="61"/>
    </location>
</feature>
<feature type="non-terminal residue" evidence="3">
    <location>
        <position position="1"/>
    </location>
</feature>
<evidence type="ECO:0000313" key="3">
    <source>
        <dbReference type="EMBL" id="CAF1659618.1"/>
    </source>
</evidence>
<organism evidence="3 5">
    <name type="scientific">Didymodactylos carnosus</name>
    <dbReference type="NCBI Taxonomy" id="1234261"/>
    <lineage>
        <taxon>Eukaryota</taxon>
        <taxon>Metazoa</taxon>
        <taxon>Spiralia</taxon>
        <taxon>Gnathifera</taxon>
        <taxon>Rotifera</taxon>
        <taxon>Eurotatoria</taxon>
        <taxon>Bdelloidea</taxon>
        <taxon>Philodinida</taxon>
        <taxon>Philodinidae</taxon>
        <taxon>Didymodactylos</taxon>
    </lineage>
</organism>
<evidence type="ECO:0000256" key="2">
    <source>
        <dbReference type="SAM" id="Phobius"/>
    </source>
</evidence>
<protein>
    <submittedName>
        <fullName evidence="3">Uncharacterized protein</fullName>
    </submittedName>
</protein>
<dbReference type="Proteomes" id="UP000663829">
    <property type="component" value="Unassembled WGS sequence"/>
</dbReference>
<reference evidence="3" key="1">
    <citation type="submission" date="2021-02" db="EMBL/GenBank/DDBJ databases">
        <authorList>
            <person name="Nowell W R."/>
        </authorList>
    </citation>
    <scope>NUCLEOTIDE SEQUENCE</scope>
</reference>
<dbReference type="AlphaFoldDB" id="A0A816FBH7"/>
<evidence type="ECO:0000256" key="1">
    <source>
        <dbReference type="SAM" id="MobiDB-lite"/>
    </source>
</evidence>